<organism evidence="2 3">
    <name type="scientific">Pogonophryne albipinna</name>
    <dbReference type="NCBI Taxonomy" id="1090488"/>
    <lineage>
        <taxon>Eukaryota</taxon>
        <taxon>Metazoa</taxon>
        <taxon>Chordata</taxon>
        <taxon>Craniata</taxon>
        <taxon>Vertebrata</taxon>
        <taxon>Euteleostomi</taxon>
        <taxon>Actinopterygii</taxon>
        <taxon>Neopterygii</taxon>
        <taxon>Teleostei</taxon>
        <taxon>Neoteleostei</taxon>
        <taxon>Acanthomorphata</taxon>
        <taxon>Eupercaria</taxon>
        <taxon>Perciformes</taxon>
        <taxon>Notothenioidei</taxon>
        <taxon>Pogonophryne</taxon>
    </lineage>
</organism>
<gene>
    <name evidence="2" type="ORF">JOQ06_003579</name>
</gene>
<protein>
    <submittedName>
        <fullName evidence="2">Uncharacterized protein</fullName>
    </submittedName>
</protein>
<feature type="region of interest" description="Disordered" evidence="1">
    <location>
        <begin position="1"/>
        <end position="70"/>
    </location>
</feature>
<comment type="caution">
    <text evidence="2">The sequence shown here is derived from an EMBL/GenBank/DDBJ whole genome shotgun (WGS) entry which is preliminary data.</text>
</comment>
<feature type="non-terminal residue" evidence="2">
    <location>
        <position position="294"/>
    </location>
</feature>
<proteinExistence type="predicted"/>
<sequence length="294" mass="34116">MEPLPGYEAYGARPRRQTRLPTRYADYDVDHLGYISQRYRQEEETSRPEGKARMTPLTSPNDSSPPRHLNRRDANFQEMDFSYGAGSQQLFPEREPRDRFREYSTHLPTSLHYKPPREDDRVELENIRQERFLLQQTQQRMSSDIDELKALRADMRQLVDTVRNLQTPSLHGNKPELTVMQPPAPFVGEPNSEDEDDWPAHHYGLTHNMYSTQHMVPFLLRGQGRTTLIIQLPGTILLSHHRDHPVWLQMSPSTKFMVVTGVSIAVTQFPHRSLIHIGHGHSHCPPDLPSYQSQ</sequence>
<reference evidence="2" key="1">
    <citation type="submission" date="2022-11" db="EMBL/GenBank/DDBJ databases">
        <title>Chromosome-level genome of Pogonophryne albipinna.</title>
        <authorList>
            <person name="Jo E."/>
        </authorList>
    </citation>
    <scope>NUCLEOTIDE SEQUENCE</scope>
    <source>
        <strain evidence="2">SGF0006</strain>
        <tissue evidence="2">Muscle</tissue>
    </source>
</reference>
<evidence type="ECO:0000313" key="2">
    <source>
        <dbReference type="EMBL" id="KAJ4924627.1"/>
    </source>
</evidence>
<dbReference type="AlphaFoldDB" id="A0AAD6F8H2"/>
<name>A0AAD6F8H2_9TELE</name>
<evidence type="ECO:0000256" key="1">
    <source>
        <dbReference type="SAM" id="MobiDB-lite"/>
    </source>
</evidence>
<feature type="compositionally biased region" description="Basic and acidic residues" evidence="1">
    <location>
        <begin position="39"/>
        <end position="52"/>
    </location>
</feature>
<dbReference type="Proteomes" id="UP001219934">
    <property type="component" value="Unassembled WGS sequence"/>
</dbReference>
<evidence type="ECO:0000313" key="3">
    <source>
        <dbReference type="Proteomes" id="UP001219934"/>
    </source>
</evidence>
<keyword evidence="3" id="KW-1185">Reference proteome</keyword>
<dbReference type="EMBL" id="JAPTMU010000022">
    <property type="protein sequence ID" value="KAJ4924627.1"/>
    <property type="molecule type" value="Genomic_DNA"/>
</dbReference>
<accession>A0AAD6F8H2</accession>